<dbReference type="RefSeq" id="WP_317975623.1">
    <property type="nucleotide sequence ID" value="NZ_BTFW01000001.1"/>
</dbReference>
<keyword evidence="2" id="KW-1185">Reference proteome</keyword>
<sequence length="177" mass="18881">MTTDLALARLGRLVAATHSWDAARAVKTWAPSEDDKALMATRAQDVLKVMAGKAVTAPMLNAAYAVHLARGLDAPIHVVEGTLSVAGEVVAEDHGWVMVGPWLADMALFSRAYAPDAPPRLAAHVLRAFGPNKGLYCEAWRRTARMGLGYEPRRVLGEDEVTALVGEATASLRAPQG</sequence>
<organism evidence="1 2">
    <name type="scientific">Novosphingobium pituita</name>
    <dbReference type="NCBI Taxonomy" id="3056842"/>
    <lineage>
        <taxon>Bacteria</taxon>
        <taxon>Pseudomonadati</taxon>
        <taxon>Pseudomonadota</taxon>
        <taxon>Alphaproteobacteria</taxon>
        <taxon>Sphingomonadales</taxon>
        <taxon>Sphingomonadaceae</taxon>
        <taxon>Novosphingobium</taxon>
    </lineage>
</organism>
<proteinExistence type="predicted"/>
<gene>
    <name evidence="1" type="ORF">NUTIK01_27770</name>
</gene>
<accession>A0ABQ6PAV0</accession>
<evidence type="ECO:0000313" key="1">
    <source>
        <dbReference type="EMBL" id="GMM62000.1"/>
    </source>
</evidence>
<name>A0ABQ6PAV0_9SPHN</name>
<protein>
    <submittedName>
        <fullName evidence="1">Uncharacterized protein</fullName>
    </submittedName>
</protein>
<dbReference type="EMBL" id="BTFW01000001">
    <property type="protein sequence ID" value="GMM62000.1"/>
    <property type="molecule type" value="Genomic_DNA"/>
</dbReference>
<dbReference type="Proteomes" id="UP001187221">
    <property type="component" value="Unassembled WGS sequence"/>
</dbReference>
<comment type="caution">
    <text evidence="1">The sequence shown here is derived from an EMBL/GenBank/DDBJ whole genome shotgun (WGS) entry which is preliminary data.</text>
</comment>
<evidence type="ECO:0000313" key="2">
    <source>
        <dbReference type="Proteomes" id="UP001187221"/>
    </source>
</evidence>
<reference evidence="1 2" key="1">
    <citation type="submission" date="2023-06" db="EMBL/GenBank/DDBJ databases">
        <title>Draft genome sequence of Novosphingobium sp. strain IK01.</title>
        <authorList>
            <person name="Hatamoto M."/>
            <person name="Ikarashi T."/>
            <person name="Yamaguchi T."/>
        </authorList>
    </citation>
    <scope>NUCLEOTIDE SEQUENCE [LARGE SCALE GENOMIC DNA]</scope>
    <source>
        <strain evidence="1 2">IK01</strain>
    </source>
</reference>